<dbReference type="Proteomes" id="UP001057402">
    <property type="component" value="Chromosome 4"/>
</dbReference>
<evidence type="ECO:0000313" key="1">
    <source>
        <dbReference type="EMBL" id="KAI4373377.1"/>
    </source>
</evidence>
<evidence type="ECO:0000313" key="2">
    <source>
        <dbReference type="Proteomes" id="UP001057402"/>
    </source>
</evidence>
<comment type="caution">
    <text evidence="1">The sequence shown here is derived from an EMBL/GenBank/DDBJ whole genome shotgun (WGS) entry which is preliminary data.</text>
</comment>
<reference evidence="2" key="1">
    <citation type="journal article" date="2023" name="Front. Plant Sci.">
        <title>Chromosomal-level genome assembly of Melastoma candidum provides insights into trichome evolution.</title>
        <authorList>
            <person name="Zhong Y."/>
            <person name="Wu W."/>
            <person name="Sun C."/>
            <person name="Zou P."/>
            <person name="Liu Y."/>
            <person name="Dai S."/>
            <person name="Zhou R."/>
        </authorList>
    </citation>
    <scope>NUCLEOTIDE SEQUENCE [LARGE SCALE GENOMIC DNA]</scope>
</reference>
<sequence>MAASSGGGVGSEDEISLSVKFGRRSIPLTMSRSSTVRELKSLLQPLTDVLPRGQKLIFKGKVLADAALLQASGLTNGAKVMLVASQGLHQGEGPVSKPALAHPVRRANIDGRGQAKNVKGVVSVEKSRSDRWKITGVVALAECNLKAIPEEVWACGSSARILDISSNFIESMPQQISSLTSLQKLLMSANGMSEQSVSWEGVSSLKLLTVLSLNQNQFKSLPSAVTALRPLRQLDISRNQLTALPVEIGHLKQLEVLKANNNRISTIPSSIGDCDSLIEVDFSSNLLSELPETLGNLHKLKVLVLGNNGLISLPSTLFRGCIQLSTLDLHNTEITTDILRRIEGWESFEERRQSKHQKQLDFRVASSAEFDESADKS</sequence>
<name>A0ACB9R2W7_9MYRT</name>
<dbReference type="EMBL" id="CM042883">
    <property type="protein sequence ID" value="KAI4373377.1"/>
    <property type="molecule type" value="Genomic_DNA"/>
</dbReference>
<protein>
    <submittedName>
        <fullName evidence="1">Uncharacterized protein</fullName>
    </submittedName>
</protein>
<keyword evidence="2" id="KW-1185">Reference proteome</keyword>
<proteinExistence type="predicted"/>
<gene>
    <name evidence="1" type="ORF">MLD38_011508</name>
</gene>
<accession>A0ACB9R2W7</accession>
<organism evidence="1 2">
    <name type="scientific">Melastoma candidum</name>
    <dbReference type="NCBI Taxonomy" id="119954"/>
    <lineage>
        <taxon>Eukaryota</taxon>
        <taxon>Viridiplantae</taxon>
        <taxon>Streptophyta</taxon>
        <taxon>Embryophyta</taxon>
        <taxon>Tracheophyta</taxon>
        <taxon>Spermatophyta</taxon>
        <taxon>Magnoliopsida</taxon>
        <taxon>eudicotyledons</taxon>
        <taxon>Gunneridae</taxon>
        <taxon>Pentapetalae</taxon>
        <taxon>rosids</taxon>
        <taxon>malvids</taxon>
        <taxon>Myrtales</taxon>
        <taxon>Melastomataceae</taxon>
        <taxon>Melastomatoideae</taxon>
        <taxon>Melastomateae</taxon>
        <taxon>Melastoma</taxon>
    </lineage>
</organism>